<keyword evidence="1" id="KW-0472">Membrane</keyword>
<feature type="transmembrane region" description="Helical" evidence="1">
    <location>
        <begin position="628"/>
        <end position="649"/>
    </location>
</feature>
<keyword evidence="2" id="KW-0732">Signal</keyword>
<reference evidence="3 4" key="1">
    <citation type="submission" date="2017-02" db="EMBL/GenBank/DDBJ databases">
        <title>The new phylogeny of genus Mycobacterium.</title>
        <authorList>
            <person name="Tortoli E."/>
            <person name="Trovato A."/>
            <person name="Cirillo D.M."/>
        </authorList>
    </citation>
    <scope>NUCLEOTIDE SEQUENCE [LARGE SCALE GENOMIC DNA]</scope>
    <source>
        <strain evidence="3 4">DSM 44471</strain>
    </source>
</reference>
<keyword evidence="1" id="KW-1133">Transmembrane helix</keyword>
<name>A0A1X0DQM0_MYCHE</name>
<dbReference type="EMBL" id="MVHR01000009">
    <property type="protein sequence ID" value="ORA74698.1"/>
    <property type="molecule type" value="Genomic_DNA"/>
</dbReference>
<feature type="chain" id="PRO_5013026909" description="Cellulose biosynthesis cyclic di-GMP-binding regulatory protein BcsB" evidence="2">
    <location>
        <begin position="30"/>
        <end position="659"/>
    </location>
</feature>
<keyword evidence="1" id="KW-0812">Transmembrane</keyword>
<sequence length="659" mass="70184">MLPRMRAPRLAALAGVLAMIIWSAPCADADPTSGDGPVIDSPTLSLSDLGAPTAIWFGFYGHRNNTVNTLTFPVPRGLSPSTLNATVEVPVNLRFGNLTVSQGDRTISRLELPTKDQTQMVIPLAGAQVVADVVTVTLTVTAIPVEGYCWDNIAPVRLVNGSVTFAGAEVAPVNVGGFLPPVIRKLTIALPPKPSRQESDAAVQLAAAMERRYGPQSPEVVVVPLADRTTNWVGPSLPLERQIIIKEGPDKGLSLQGNTGVPGLLISGPGDELTNQTRLLTDDLLRFAVSPAAVVAAPLPNKQKFVGDTTTLAQLNQSGLVSEGLWPEVLINLDQTRFGTALDQLRVHLIGSHTPLPKTLGGEVIATVNGETIDRWPVETDGKIDHSIEISRRLVTRVTSLRVTVRTSGDVGHCGDYLPVALTIDGRTQIQASRATPAVSRGFETLPQALMPRVQIGISDDDAFNDTVRAVQIMMGLQHMSAVPLESTVTSLKQAIDSRDPAILISAGAWPVHTIALPFTADQDHVTVEGLDTAGKHVSLTLNPAAHFGSLQTAFDGQRSILVATSNGSPAQLDELLRWLSAKAERWFGLTGRMIVSAPGAEPITIPNPPNDLAAQPATSNNRQNYAWAWWIAGAWLVAAAAGAVVILVRARRRRADRG</sequence>
<proteinExistence type="predicted"/>
<accession>A0A1X0DQM0</accession>
<gene>
    <name evidence="3" type="ORF">BST25_08710</name>
</gene>
<comment type="caution">
    <text evidence="3">The sequence shown here is derived from an EMBL/GenBank/DDBJ whole genome shotgun (WGS) entry which is preliminary data.</text>
</comment>
<evidence type="ECO:0000313" key="3">
    <source>
        <dbReference type="EMBL" id="ORA74698.1"/>
    </source>
</evidence>
<dbReference type="Proteomes" id="UP000192566">
    <property type="component" value="Unassembled WGS sequence"/>
</dbReference>
<evidence type="ECO:0000256" key="2">
    <source>
        <dbReference type="SAM" id="SignalP"/>
    </source>
</evidence>
<evidence type="ECO:0000313" key="4">
    <source>
        <dbReference type="Proteomes" id="UP000192566"/>
    </source>
</evidence>
<evidence type="ECO:0008006" key="5">
    <source>
        <dbReference type="Google" id="ProtNLM"/>
    </source>
</evidence>
<evidence type="ECO:0000256" key="1">
    <source>
        <dbReference type="SAM" id="Phobius"/>
    </source>
</evidence>
<feature type="signal peptide" evidence="2">
    <location>
        <begin position="1"/>
        <end position="29"/>
    </location>
</feature>
<keyword evidence="4" id="KW-1185">Reference proteome</keyword>
<dbReference type="AlphaFoldDB" id="A0A1X0DQM0"/>
<protein>
    <recommendedName>
        <fullName evidence="5">Cellulose biosynthesis cyclic di-GMP-binding regulatory protein BcsB</fullName>
    </recommendedName>
</protein>
<organism evidence="3 4">
    <name type="scientific">Mycobacterium heidelbergense</name>
    <dbReference type="NCBI Taxonomy" id="53376"/>
    <lineage>
        <taxon>Bacteria</taxon>
        <taxon>Bacillati</taxon>
        <taxon>Actinomycetota</taxon>
        <taxon>Actinomycetes</taxon>
        <taxon>Mycobacteriales</taxon>
        <taxon>Mycobacteriaceae</taxon>
        <taxon>Mycobacterium</taxon>
        <taxon>Mycobacterium simiae complex</taxon>
    </lineage>
</organism>